<feature type="region of interest" description="Disordered" evidence="1">
    <location>
        <begin position="1"/>
        <end position="23"/>
    </location>
</feature>
<sequence>MPPPSSDDLHPPSHQSSGEKPLRSAIDVVEASSRRRPQPASCYLTVHKVQHLAKYGLSYAEENDPHMKKVK</sequence>
<dbReference type="HOGENOM" id="CLU_2739802_0_0_1"/>
<dbReference type="GeneID" id="4388675"/>
<dbReference type="EMBL" id="CH408030">
    <property type="protein sequence ID" value="EAQ91068.1"/>
    <property type="molecule type" value="Genomic_DNA"/>
</dbReference>
<dbReference type="AlphaFoldDB" id="Q2H9V1"/>
<dbReference type="VEuPathDB" id="FungiDB:CHGG_03003"/>
<dbReference type="RefSeq" id="XP_001229519.1">
    <property type="nucleotide sequence ID" value="XM_001229518.1"/>
</dbReference>
<dbReference type="Proteomes" id="UP000001056">
    <property type="component" value="Unassembled WGS sequence"/>
</dbReference>
<organism evidence="2 3">
    <name type="scientific">Chaetomium globosum (strain ATCC 6205 / CBS 148.51 / DSM 1962 / NBRC 6347 / NRRL 1970)</name>
    <name type="common">Soil fungus</name>
    <dbReference type="NCBI Taxonomy" id="306901"/>
    <lineage>
        <taxon>Eukaryota</taxon>
        <taxon>Fungi</taxon>
        <taxon>Dikarya</taxon>
        <taxon>Ascomycota</taxon>
        <taxon>Pezizomycotina</taxon>
        <taxon>Sordariomycetes</taxon>
        <taxon>Sordariomycetidae</taxon>
        <taxon>Sordariales</taxon>
        <taxon>Chaetomiaceae</taxon>
        <taxon>Chaetomium</taxon>
    </lineage>
</organism>
<evidence type="ECO:0000313" key="3">
    <source>
        <dbReference type="Proteomes" id="UP000001056"/>
    </source>
</evidence>
<evidence type="ECO:0000256" key="1">
    <source>
        <dbReference type="SAM" id="MobiDB-lite"/>
    </source>
</evidence>
<protein>
    <submittedName>
        <fullName evidence="2">Uncharacterized protein</fullName>
    </submittedName>
</protein>
<proteinExistence type="predicted"/>
<keyword evidence="3" id="KW-1185">Reference proteome</keyword>
<name>Q2H9V1_CHAGB</name>
<accession>Q2H9V1</accession>
<reference evidence="3" key="1">
    <citation type="journal article" date="2015" name="Genome Announc.">
        <title>Draft genome sequence of the cellulolytic fungus Chaetomium globosum.</title>
        <authorList>
            <person name="Cuomo C.A."/>
            <person name="Untereiner W.A."/>
            <person name="Ma L.-J."/>
            <person name="Grabherr M."/>
            <person name="Birren B.W."/>
        </authorList>
    </citation>
    <scope>NUCLEOTIDE SEQUENCE [LARGE SCALE GENOMIC DNA]</scope>
    <source>
        <strain evidence="3">ATCC 6205 / CBS 148.51 / DSM 1962 / NBRC 6347 / NRRL 1970</strain>
    </source>
</reference>
<dbReference type="InParanoid" id="Q2H9V1"/>
<evidence type="ECO:0000313" key="2">
    <source>
        <dbReference type="EMBL" id="EAQ91068.1"/>
    </source>
</evidence>
<gene>
    <name evidence="2" type="ORF">CHGG_03003</name>
</gene>